<dbReference type="InterPro" id="IPR003356">
    <property type="entry name" value="DNA_methylase_A-5"/>
</dbReference>
<evidence type="ECO:0000313" key="10">
    <source>
        <dbReference type="EMBL" id="OAI19422.1"/>
    </source>
</evidence>
<evidence type="ECO:0000313" key="11">
    <source>
        <dbReference type="Proteomes" id="UP000078476"/>
    </source>
</evidence>
<feature type="domain" description="DNA methylase adenine-specific" evidence="8">
    <location>
        <begin position="137"/>
        <end position="494"/>
    </location>
</feature>
<protein>
    <recommendedName>
        <fullName evidence="2">site-specific DNA-methyltransferase (adenine-specific)</fullName>
        <ecNumber evidence="2">2.1.1.72</ecNumber>
    </recommendedName>
</protein>
<dbReference type="GO" id="GO:0032259">
    <property type="term" value="P:methylation"/>
    <property type="evidence" value="ECO:0007669"/>
    <property type="project" value="UniProtKB-KW"/>
</dbReference>
<comment type="similarity">
    <text evidence="1">Belongs to the N(4)/N(6)-methyltransferase family.</text>
</comment>
<evidence type="ECO:0000256" key="1">
    <source>
        <dbReference type="ARBA" id="ARBA00006594"/>
    </source>
</evidence>
<evidence type="ECO:0000256" key="5">
    <source>
        <dbReference type="ARBA" id="ARBA00022691"/>
    </source>
</evidence>
<dbReference type="InterPro" id="IPR002052">
    <property type="entry name" value="DNA_methylase_N6_adenine_CS"/>
</dbReference>
<reference evidence="10 11" key="1">
    <citation type="submission" date="2016-03" db="EMBL/GenBank/DDBJ databases">
        <authorList>
            <person name="Ploux O."/>
        </authorList>
    </citation>
    <scope>NUCLEOTIDE SEQUENCE [LARGE SCALE GENOMIC DNA]</scope>
    <source>
        <strain evidence="10 11">R-45370</strain>
    </source>
</reference>
<evidence type="ECO:0000256" key="2">
    <source>
        <dbReference type="ARBA" id="ARBA00011900"/>
    </source>
</evidence>
<dbReference type="GO" id="GO:0008170">
    <property type="term" value="F:N-methyltransferase activity"/>
    <property type="evidence" value="ECO:0007669"/>
    <property type="project" value="InterPro"/>
</dbReference>
<dbReference type="InterPro" id="IPR038333">
    <property type="entry name" value="T1MK-like_N_sf"/>
</dbReference>
<dbReference type="PROSITE" id="PS00092">
    <property type="entry name" value="N6_MTASE"/>
    <property type="match status" value="1"/>
</dbReference>
<organism evidence="10 11">
    <name type="scientific">Methylomonas lenta</name>
    <dbReference type="NCBI Taxonomy" id="980561"/>
    <lineage>
        <taxon>Bacteria</taxon>
        <taxon>Pseudomonadati</taxon>
        <taxon>Pseudomonadota</taxon>
        <taxon>Gammaproteobacteria</taxon>
        <taxon>Methylococcales</taxon>
        <taxon>Methylococcaceae</taxon>
        <taxon>Methylomonas</taxon>
    </lineage>
</organism>
<dbReference type="EMBL" id="LUUI01000066">
    <property type="protein sequence ID" value="OAI19422.1"/>
    <property type="molecule type" value="Genomic_DNA"/>
</dbReference>
<sequence>MITGELKNKIDKLWLEFWQGGIANPLTVIEQVTFLMFAKLLDINESRDEKRADRTGRSFTRRFKDNEQYLRWSQFSHIEDAERLMNLVRDEVFKHFREHTSDSRFGDYMKDARMVIDKPSLLVKAIEMIDALPLDAGDTKGDLYEYLLSKLTTAGINGQFRTPRHVIKLMVWMLDPQPGEVVADPACGTAGFLVAVMEYLLEIYSSQQGVMQEELIDDQGKTVSQKIYTGDLLTQEQWQTIKTRMFHGFDFDNTMLRIAAMNLYMHGVDNPDIHYQDTLAQSFANHFPELEQNAFDVIFANPPFKGSLDEDTINPLILRLVKTKKTELLFIALILHMLKPGGRSATVVPQGVLFGSSNAHQAVRQLLIEHNQLEAVINLPSGVFKPYAGVATAILIFAKGGATDHVWFYDVQDDGYSLDDKRDPLYQDEQGNPLSFAGDLPKVLAAYQNRDKSIADTEANDKTQACFWVSKAEIATNKYDLSVNRYKETVHQEEEYEDPKAILQQWMGLVDEIQDELKELEGML</sequence>
<comment type="caution">
    <text evidence="10">The sequence shown here is derived from an EMBL/GenBank/DDBJ whole genome shotgun (WGS) entry which is preliminary data.</text>
</comment>
<dbReference type="CDD" id="cd02440">
    <property type="entry name" value="AdoMet_MTases"/>
    <property type="match status" value="1"/>
</dbReference>
<dbReference type="InterPro" id="IPR022749">
    <property type="entry name" value="D12N6_MeTrfase_N"/>
</dbReference>
<dbReference type="Proteomes" id="UP000078476">
    <property type="component" value="Unassembled WGS sequence"/>
</dbReference>
<dbReference type="EC" id="2.1.1.72" evidence="2"/>
<dbReference type="GO" id="GO:0003677">
    <property type="term" value="F:DNA binding"/>
    <property type="evidence" value="ECO:0007669"/>
    <property type="project" value="InterPro"/>
</dbReference>
<keyword evidence="3 10" id="KW-0489">Methyltransferase</keyword>
<gene>
    <name evidence="10" type="ORF">A1359_03775</name>
</gene>
<evidence type="ECO:0000256" key="3">
    <source>
        <dbReference type="ARBA" id="ARBA00022603"/>
    </source>
</evidence>
<evidence type="ECO:0000256" key="4">
    <source>
        <dbReference type="ARBA" id="ARBA00022679"/>
    </source>
</evidence>
<dbReference type="InterPro" id="IPR029063">
    <property type="entry name" value="SAM-dependent_MTases_sf"/>
</dbReference>
<accession>A0A177NNJ1</accession>
<dbReference type="GO" id="GO:0009007">
    <property type="term" value="F:site-specific DNA-methyltransferase (adenine-specific) activity"/>
    <property type="evidence" value="ECO:0007669"/>
    <property type="project" value="UniProtKB-EC"/>
</dbReference>
<proteinExistence type="inferred from homology"/>
<evidence type="ECO:0000256" key="7">
    <source>
        <dbReference type="ARBA" id="ARBA00047942"/>
    </source>
</evidence>
<keyword evidence="4" id="KW-0808">Transferase</keyword>
<keyword evidence="11" id="KW-1185">Reference proteome</keyword>
<dbReference type="RefSeq" id="WP_066978552.1">
    <property type="nucleotide sequence ID" value="NZ_LUUI01000066.1"/>
</dbReference>
<dbReference type="PANTHER" id="PTHR42933">
    <property type="entry name" value="SLR6095 PROTEIN"/>
    <property type="match status" value="1"/>
</dbReference>
<dbReference type="OrthoDB" id="9784823at2"/>
<dbReference type="PANTHER" id="PTHR42933:SF3">
    <property type="entry name" value="TYPE I RESTRICTION ENZYME MJAVIII METHYLASE SUBUNIT"/>
    <property type="match status" value="1"/>
</dbReference>
<dbReference type="AlphaFoldDB" id="A0A177NNJ1"/>
<dbReference type="Gene3D" id="3.40.50.150">
    <property type="entry name" value="Vaccinia Virus protein VP39"/>
    <property type="match status" value="1"/>
</dbReference>
<dbReference type="GO" id="GO:0009307">
    <property type="term" value="P:DNA restriction-modification system"/>
    <property type="evidence" value="ECO:0007669"/>
    <property type="project" value="UniProtKB-KW"/>
</dbReference>
<dbReference type="STRING" id="980561.A1359_03775"/>
<keyword evidence="5" id="KW-0949">S-adenosyl-L-methionine</keyword>
<dbReference type="SUPFAM" id="SSF53335">
    <property type="entry name" value="S-adenosyl-L-methionine-dependent methyltransferases"/>
    <property type="match status" value="1"/>
</dbReference>
<dbReference type="REBASE" id="164833">
    <property type="entry name" value="M.Mle45370ORF3775P"/>
</dbReference>
<feature type="domain" description="N6 adenine-specific DNA methyltransferase N-terminal" evidence="9">
    <location>
        <begin position="6"/>
        <end position="129"/>
    </location>
</feature>
<dbReference type="Gene3D" id="1.20.1260.30">
    <property type="match status" value="1"/>
</dbReference>
<evidence type="ECO:0000259" key="8">
    <source>
        <dbReference type="Pfam" id="PF02384"/>
    </source>
</evidence>
<dbReference type="Pfam" id="PF02384">
    <property type="entry name" value="N6_Mtase"/>
    <property type="match status" value="1"/>
</dbReference>
<evidence type="ECO:0000259" key="9">
    <source>
        <dbReference type="Pfam" id="PF12161"/>
    </source>
</evidence>
<dbReference type="PRINTS" id="PR00507">
    <property type="entry name" value="N12N6MTFRASE"/>
</dbReference>
<dbReference type="InterPro" id="IPR051537">
    <property type="entry name" value="DNA_Adenine_Mtase"/>
</dbReference>
<evidence type="ECO:0000256" key="6">
    <source>
        <dbReference type="ARBA" id="ARBA00022747"/>
    </source>
</evidence>
<name>A0A177NNJ1_9GAMM</name>
<keyword evidence="6" id="KW-0680">Restriction system</keyword>
<comment type="catalytic activity">
    <reaction evidence="7">
        <text>a 2'-deoxyadenosine in DNA + S-adenosyl-L-methionine = an N(6)-methyl-2'-deoxyadenosine in DNA + S-adenosyl-L-homocysteine + H(+)</text>
        <dbReference type="Rhea" id="RHEA:15197"/>
        <dbReference type="Rhea" id="RHEA-COMP:12418"/>
        <dbReference type="Rhea" id="RHEA-COMP:12419"/>
        <dbReference type="ChEBI" id="CHEBI:15378"/>
        <dbReference type="ChEBI" id="CHEBI:57856"/>
        <dbReference type="ChEBI" id="CHEBI:59789"/>
        <dbReference type="ChEBI" id="CHEBI:90615"/>
        <dbReference type="ChEBI" id="CHEBI:90616"/>
        <dbReference type="EC" id="2.1.1.72"/>
    </reaction>
</comment>
<dbReference type="Pfam" id="PF12161">
    <property type="entry name" value="HsdM_N"/>
    <property type="match status" value="1"/>
</dbReference>